<organism evidence="3 4">
    <name type="scientific">Marinomonas alcarazii</name>
    <dbReference type="NCBI Taxonomy" id="491949"/>
    <lineage>
        <taxon>Bacteria</taxon>
        <taxon>Pseudomonadati</taxon>
        <taxon>Pseudomonadota</taxon>
        <taxon>Gammaproteobacteria</taxon>
        <taxon>Oceanospirillales</taxon>
        <taxon>Oceanospirillaceae</taxon>
        <taxon>Marinomonas</taxon>
    </lineage>
</organism>
<dbReference type="AlphaFoldDB" id="A0A318VA74"/>
<dbReference type="SUPFAM" id="SSF103481">
    <property type="entry name" value="Multidrug resistance efflux transporter EmrE"/>
    <property type="match status" value="2"/>
</dbReference>
<sequence>MTANSPHATLIGSIAILLWSTLALFTTQANLVPPLLLLTLTFGVASLLFFIVYLAKGELKSSWANTPKSAIIMGGLGFYFYHFCYFYAFQHAPPVEAGLIAYLWPLLIVLMAGMTTGHSLSWTHLVGAVIAFIGTGIMLQSKGQSIEVESNAAYHWTGYAAAFACAFIWSSYSVANRRFQSVPSSAVLWYCLITTLLAGASHLMIEAQNWQPSIDFPASTWIAILGLGLGPVGVAFFCWDFGVKKGNLSLLGVLSYTAPALSTAWLGLFTDAQLTTGQIIACLLITAGALFASLMRNKRVRPSDEHLASLEINK</sequence>
<feature type="transmembrane region" description="Helical" evidence="1">
    <location>
        <begin position="67"/>
        <end position="89"/>
    </location>
</feature>
<feature type="transmembrane region" description="Helical" evidence="1">
    <location>
        <begin position="35"/>
        <end position="55"/>
    </location>
</feature>
<dbReference type="PANTHER" id="PTHR22911:SF76">
    <property type="entry name" value="EAMA DOMAIN-CONTAINING PROTEIN"/>
    <property type="match status" value="1"/>
</dbReference>
<name>A0A318VA74_9GAMM</name>
<feature type="domain" description="EamA" evidence="2">
    <location>
        <begin position="157"/>
        <end position="293"/>
    </location>
</feature>
<dbReference type="PANTHER" id="PTHR22911">
    <property type="entry name" value="ACYL-MALONYL CONDENSING ENZYME-RELATED"/>
    <property type="match status" value="1"/>
</dbReference>
<keyword evidence="1" id="KW-1133">Transmembrane helix</keyword>
<feature type="transmembrane region" description="Helical" evidence="1">
    <location>
        <begin position="248"/>
        <end position="268"/>
    </location>
</feature>
<proteinExistence type="predicted"/>
<gene>
    <name evidence="3" type="ORF">DFP75_102289</name>
</gene>
<reference evidence="3 4" key="1">
    <citation type="submission" date="2018-06" db="EMBL/GenBank/DDBJ databases">
        <title>Genomic Encyclopedia of Type Strains, Phase III (KMG-III): the genomes of soil and plant-associated and newly described type strains.</title>
        <authorList>
            <person name="Whitman W."/>
        </authorList>
    </citation>
    <scope>NUCLEOTIDE SEQUENCE [LARGE SCALE GENOMIC DNA]</scope>
    <source>
        <strain evidence="3 4">CECT 7730</strain>
    </source>
</reference>
<dbReference type="Proteomes" id="UP000247551">
    <property type="component" value="Unassembled WGS sequence"/>
</dbReference>
<dbReference type="InterPro" id="IPR037185">
    <property type="entry name" value="EmrE-like"/>
</dbReference>
<comment type="caution">
    <text evidence="3">The sequence shown here is derived from an EMBL/GenBank/DDBJ whole genome shotgun (WGS) entry which is preliminary data.</text>
</comment>
<evidence type="ECO:0000313" key="4">
    <source>
        <dbReference type="Proteomes" id="UP000247551"/>
    </source>
</evidence>
<dbReference type="RefSeq" id="WP_110573392.1">
    <property type="nucleotide sequence ID" value="NZ_QKLW01000002.1"/>
</dbReference>
<dbReference type="Pfam" id="PF00892">
    <property type="entry name" value="EamA"/>
    <property type="match status" value="2"/>
</dbReference>
<feature type="transmembrane region" description="Helical" evidence="1">
    <location>
        <begin position="187"/>
        <end position="205"/>
    </location>
</feature>
<dbReference type="EMBL" id="QKLW01000002">
    <property type="protein sequence ID" value="PYF83195.1"/>
    <property type="molecule type" value="Genomic_DNA"/>
</dbReference>
<feature type="transmembrane region" description="Helical" evidence="1">
    <location>
        <begin position="122"/>
        <end position="141"/>
    </location>
</feature>
<dbReference type="GO" id="GO:0016020">
    <property type="term" value="C:membrane"/>
    <property type="evidence" value="ECO:0007669"/>
    <property type="project" value="InterPro"/>
</dbReference>
<keyword evidence="1" id="KW-0472">Membrane</keyword>
<protein>
    <submittedName>
        <fullName evidence="3">Drug/metabolite transporter (DMT)-like permease</fullName>
    </submittedName>
</protein>
<evidence type="ECO:0000313" key="3">
    <source>
        <dbReference type="EMBL" id="PYF83195.1"/>
    </source>
</evidence>
<evidence type="ECO:0000256" key="1">
    <source>
        <dbReference type="SAM" id="Phobius"/>
    </source>
</evidence>
<dbReference type="InterPro" id="IPR000620">
    <property type="entry name" value="EamA_dom"/>
</dbReference>
<keyword evidence="4" id="KW-1185">Reference proteome</keyword>
<feature type="transmembrane region" description="Helical" evidence="1">
    <location>
        <begin position="220"/>
        <end position="241"/>
    </location>
</feature>
<feature type="transmembrane region" description="Helical" evidence="1">
    <location>
        <begin position="95"/>
        <end position="115"/>
    </location>
</feature>
<evidence type="ECO:0000259" key="2">
    <source>
        <dbReference type="Pfam" id="PF00892"/>
    </source>
</evidence>
<feature type="domain" description="EamA" evidence="2">
    <location>
        <begin position="11"/>
        <end position="138"/>
    </location>
</feature>
<keyword evidence="1" id="KW-0812">Transmembrane</keyword>
<feature type="transmembrane region" description="Helical" evidence="1">
    <location>
        <begin position="153"/>
        <end position="175"/>
    </location>
</feature>
<feature type="transmembrane region" description="Helical" evidence="1">
    <location>
        <begin position="274"/>
        <end position="294"/>
    </location>
</feature>
<accession>A0A318VA74</accession>